<dbReference type="InterPro" id="IPR039620">
    <property type="entry name" value="BKI1/MAKR1/3/4"/>
</dbReference>
<accession>A0AAV2DIK4</accession>
<proteinExistence type="predicted"/>
<dbReference type="PANTHER" id="PTHR33312:SF35">
    <property type="entry name" value="TPRXL"/>
    <property type="match status" value="1"/>
</dbReference>
<dbReference type="Proteomes" id="UP001497516">
    <property type="component" value="Chromosome 3"/>
</dbReference>
<sequence>MTPPKETTKPHPDSDEFEFGRFPPDSPTGQSTDQSSSPADHLFSNGRLLPHSFPLPMLVHNNKKEFFLSPPSDLSLLSSRSNSVSSSSSVTTARSSLSTSSSSSSSDHNRRLVSSSKLAGRKQSTTATTSTPVASKVVMAQLYGDSSQRWQHLVPPLRSRSGRVVGKGGKSPPARKKKQPAGSSGGGGDGFCRRLLRWLLVACRECHALEPSPSRS</sequence>
<dbReference type="EMBL" id="OZ034816">
    <property type="protein sequence ID" value="CAL1373320.1"/>
    <property type="molecule type" value="Genomic_DNA"/>
</dbReference>
<evidence type="ECO:0000313" key="3">
    <source>
        <dbReference type="Proteomes" id="UP001497516"/>
    </source>
</evidence>
<evidence type="ECO:0000256" key="1">
    <source>
        <dbReference type="SAM" id="MobiDB-lite"/>
    </source>
</evidence>
<dbReference type="GO" id="GO:0019210">
    <property type="term" value="F:kinase inhibitor activity"/>
    <property type="evidence" value="ECO:0007669"/>
    <property type="project" value="InterPro"/>
</dbReference>
<feature type="compositionally biased region" description="Basic and acidic residues" evidence="1">
    <location>
        <begin position="1"/>
        <end position="14"/>
    </location>
</feature>
<dbReference type="GO" id="GO:0005886">
    <property type="term" value="C:plasma membrane"/>
    <property type="evidence" value="ECO:0007669"/>
    <property type="project" value="InterPro"/>
</dbReference>
<dbReference type="AlphaFoldDB" id="A0AAV2DIK4"/>
<feature type="compositionally biased region" description="Low complexity" evidence="1">
    <location>
        <begin position="69"/>
        <end position="116"/>
    </location>
</feature>
<organism evidence="2 3">
    <name type="scientific">Linum trigynum</name>
    <dbReference type="NCBI Taxonomy" id="586398"/>
    <lineage>
        <taxon>Eukaryota</taxon>
        <taxon>Viridiplantae</taxon>
        <taxon>Streptophyta</taxon>
        <taxon>Embryophyta</taxon>
        <taxon>Tracheophyta</taxon>
        <taxon>Spermatophyta</taxon>
        <taxon>Magnoliopsida</taxon>
        <taxon>eudicotyledons</taxon>
        <taxon>Gunneridae</taxon>
        <taxon>Pentapetalae</taxon>
        <taxon>rosids</taxon>
        <taxon>fabids</taxon>
        <taxon>Malpighiales</taxon>
        <taxon>Linaceae</taxon>
        <taxon>Linum</taxon>
    </lineage>
</organism>
<protein>
    <submittedName>
        <fullName evidence="2">Uncharacterized protein</fullName>
    </submittedName>
</protein>
<evidence type="ECO:0000313" key="2">
    <source>
        <dbReference type="EMBL" id="CAL1373320.1"/>
    </source>
</evidence>
<gene>
    <name evidence="2" type="ORF">LTRI10_LOCUS15254</name>
</gene>
<keyword evidence="3" id="KW-1185">Reference proteome</keyword>
<feature type="region of interest" description="Disordered" evidence="1">
    <location>
        <begin position="69"/>
        <end position="131"/>
    </location>
</feature>
<feature type="region of interest" description="Disordered" evidence="1">
    <location>
        <begin position="151"/>
        <end position="189"/>
    </location>
</feature>
<feature type="compositionally biased region" description="Polar residues" evidence="1">
    <location>
        <begin position="27"/>
        <end position="38"/>
    </location>
</feature>
<name>A0AAV2DIK4_9ROSI</name>
<dbReference type="PANTHER" id="PTHR33312">
    <property type="entry name" value="MEMBRANE-ASSOCIATED KINASE REGULATOR 4-RELATED"/>
    <property type="match status" value="1"/>
</dbReference>
<reference evidence="2 3" key="1">
    <citation type="submission" date="2024-04" db="EMBL/GenBank/DDBJ databases">
        <authorList>
            <person name="Fracassetti M."/>
        </authorList>
    </citation>
    <scope>NUCLEOTIDE SEQUENCE [LARGE SCALE GENOMIC DNA]</scope>
</reference>
<feature type="region of interest" description="Disordered" evidence="1">
    <location>
        <begin position="1"/>
        <end position="55"/>
    </location>
</feature>